<dbReference type="Proteomes" id="UP001175000">
    <property type="component" value="Unassembled WGS sequence"/>
</dbReference>
<name>A0AA40C3X3_9PEZI</name>
<gene>
    <name evidence="1" type="ORF">B0T14DRAFT_495467</name>
</gene>
<evidence type="ECO:0000313" key="1">
    <source>
        <dbReference type="EMBL" id="KAK0624125.1"/>
    </source>
</evidence>
<keyword evidence="2" id="KW-1185">Reference proteome</keyword>
<proteinExistence type="predicted"/>
<comment type="caution">
    <text evidence="1">The sequence shown here is derived from an EMBL/GenBank/DDBJ whole genome shotgun (WGS) entry which is preliminary data.</text>
</comment>
<accession>A0AA40C3X3</accession>
<protein>
    <submittedName>
        <fullName evidence="1">Uncharacterized protein</fullName>
    </submittedName>
</protein>
<sequence length="105" mass="11324">MKIHSPFCHGWSKVKQHPRIVNSTGANVVPEVLPEPLLLRRTPPAHPTSYADYTFGLGFTPSAQGGPCRLNCNAAFSLFAHAYFAGSPKSHSLVFPTQVAIHTAA</sequence>
<dbReference type="EMBL" id="JAULSU010000003">
    <property type="protein sequence ID" value="KAK0624125.1"/>
    <property type="molecule type" value="Genomic_DNA"/>
</dbReference>
<evidence type="ECO:0000313" key="2">
    <source>
        <dbReference type="Proteomes" id="UP001175000"/>
    </source>
</evidence>
<dbReference type="AlphaFoldDB" id="A0AA40C3X3"/>
<organism evidence="1 2">
    <name type="scientific">Immersiella caudata</name>
    <dbReference type="NCBI Taxonomy" id="314043"/>
    <lineage>
        <taxon>Eukaryota</taxon>
        <taxon>Fungi</taxon>
        <taxon>Dikarya</taxon>
        <taxon>Ascomycota</taxon>
        <taxon>Pezizomycotina</taxon>
        <taxon>Sordariomycetes</taxon>
        <taxon>Sordariomycetidae</taxon>
        <taxon>Sordariales</taxon>
        <taxon>Lasiosphaeriaceae</taxon>
        <taxon>Immersiella</taxon>
    </lineage>
</organism>
<reference evidence="1" key="1">
    <citation type="submission" date="2023-06" db="EMBL/GenBank/DDBJ databases">
        <title>Genome-scale phylogeny and comparative genomics of the fungal order Sordariales.</title>
        <authorList>
            <consortium name="Lawrence Berkeley National Laboratory"/>
            <person name="Hensen N."/>
            <person name="Bonometti L."/>
            <person name="Westerberg I."/>
            <person name="Brannstrom I.O."/>
            <person name="Guillou S."/>
            <person name="Cros-Aarteil S."/>
            <person name="Calhoun S."/>
            <person name="Haridas S."/>
            <person name="Kuo A."/>
            <person name="Mondo S."/>
            <person name="Pangilinan J."/>
            <person name="Riley R."/>
            <person name="Labutti K."/>
            <person name="Andreopoulos B."/>
            <person name="Lipzen A."/>
            <person name="Chen C."/>
            <person name="Yanf M."/>
            <person name="Daum C."/>
            <person name="Ng V."/>
            <person name="Clum A."/>
            <person name="Steindorff A."/>
            <person name="Ohm R."/>
            <person name="Martin F."/>
            <person name="Silar P."/>
            <person name="Natvig D."/>
            <person name="Lalanne C."/>
            <person name="Gautier V."/>
            <person name="Ament-Velasquez S.L."/>
            <person name="Kruys A."/>
            <person name="Hutchinson M.I."/>
            <person name="Powell A.J."/>
            <person name="Barry K."/>
            <person name="Miller A.N."/>
            <person name="Grigoriev I.V."/>
            <person name="Debuchy R."/>
            <person name="Gladieux P."/>
            <person name="Thoren M.H."/>
            <person name="Johannesson H."/>
        </authorList>
    </citation>
    <scope>NUCLEOTIDE SEQUENCE</scope>
    <source>
        <strain evidence="1">CBS 606.72</strain>
    </source>
</reference>